<feature type="binding site" evidence="8">
    <location>
        <position position="70"/>
    </location>
    <ligand>
        <name>GTP</name>
        <dbReference type="ChEBI" id="CHEBI:37565"/>
    </ligand>
</feature>
<dbReference type="InterPro" id="IPR025877">
    <property type="entry name" value="MobA-like_NTP_Trfase"/>
</dbReference>
<evidence type="ECO:0000256" key="2">
    <source>
        <dbReference type="ARBA" id="ARBA00022679"/>
    </source>
</evidence>
<keyword evidence="10" id="KW-0548">Nucleotidyltransferase</keyword>
<dbReference type="KEGG" id="ocm:CBP12_02135"/>
<dbReference type="Pfam" id="PF12804">
    <property type="entry name" value="NTP_transf_3"/>
    <property type="match status" value="1"/>
</dbReference>
<dbReference type="OrthoDB" id="9788394at2"/>
<keyword evidence="5 8" id="KW-0460">Magnesium</keyword>
<keyword evidence="6 8" id="KW-0342">GTP-binding</keyword>
<feature type="binding site" evidence="8">
    <location>
        <position position="25"/>
    </location>
    <ligand>
        <name>GTP</name>
        <dbReference type="ChEBI" id="CHEBI:37565"/>
    </ligand>
</feature>
<dbReference type="PANTHER" id="PTHR19136">
    <property type="entry name" value="MOLYBDENUM COFACTOR GUANYLYLTRANSFERASE"/>
    <property type="match status" value="1"/>
</dbReference>
<evidence type="ECO:0000256" key="6">
    <source>
        <dbReference type="ARBA" id="ARBA00023134"/>
    </source>
</evidence>
<keyword evidence="4 8" id="KW-0547">Nucleotide-binding</keyword>
<evidence type="ECO:0000259" key="9">
    <source>
        <dbReference type="Pfam" id="PF12804"/>
    </source>
</evidence>
<comment type="subcellular location">
    <subcellularLocation>
        <location evidence="8">Cytoplasm</location>
    </subcellularLocation>
</comment>
<comment type="similarity">
    <text evidence="8">Belongs to the MobA family.</text>
</comment>
<evidence type="ECO:0000313" key="10">
    <source>
        <dbReference type="EMBL" id="ART79090.1"/>
    </source>
</evidence>
<feature type="binding site" evidence="8">
    <location>
        <position position="100"/>
    </location>
    <ligand>
        <name>GTP</name>
        <dbReference type="ChEBI" id="CHEBI:37565"/>
    </ligand>
</feature>
<dbReference type="GO" id="GO:0046872">
    <property type="term" value="F:metal ion binding"/>
    <property type="evidence" value="ECO:0007669"/>
    <property type="project" value="UniProtKB-KW"/>
</dbReference>
<dbReference type="GO" id="GO:0061603">
    <property type="term" value="F:molybdenum cofactor guanylyltransferase activity"/>
    <property type="evidence" value="ECO:0007669"/>
    <property type="project" value="UniProtKB-EC"/>
</dbReference>
<comment type="catalytic activity">
    <reaction evidence="8">
        <text>Mo-molybdopterin + GTP + H(+) = Mo-molybdopterin guanine dinucleotide + diphosphate</text>
        <dbReference type="Rhea" id="RHEA:34243"/>
        <dbReference type="ChEBI" id="CHEBI:15378"/>
        <dbReference type="ChEBI" id="CHEBI:33019"/>
        <dbReference type="ChEBI" id="CHEBI:37565"/>
        <dbReference type="ChEBI" id="CHEBI:71302"/>
        <dbReference type="ChEBI" id="CHEBI:71310"/>
        <dbReference type="EC" id="2.7.7.77"/>
    </reaction>
</comment>
<evidence type="ECO:0000256" key="5">
    <source>
        <dbReference type="ARBA" id="ARBA00022842"/>
    </source>
</evidence>
<dbReference type="GO" id="GO:0005737">
    <property type="term" value="C:cytoplasm"/>
    <property type="evidence" value="ECO:0007669"/>
    <property type="project" value="UniProtKB-SubCell"/>
</dbReference>
<accession>A0A1Y0CUS0</accession>
<comment type="subunit">
    <text evidence="8">Monomer.</text>
</comment>
<keyword evidence="3 8" id="KW-0479">Metal-binding</keyword>
<gene>
    <name evidence="8" type="primary">mobA</name>
    <name evidence="10" type="ORF">CBP12_02135</name>
</gene>
<dbReference type="GO" id="GO:0005525">
    <property type="term" value="F:GTP binding"/>
    <property type="evidence" value="ECO:0007669"/>
    <property type="project" value="UniProtKB-UniRule"/>
</dbReference>
<feature type="binding site" evidence="8">
    <location>
        <position position="53"/>
    </location>
    <ligand>
        <name>GTP</name>
        <dbReference type="ChEBI" id="CHEBI:37565"/>
    </ligand>
</feature>
<evidence type="ECO:0000256" key="8">
    <source>
        <dbReference type="HAMAP-Rule" id="MF_00316"/>
    </source>
</evidence>
<evidence type="ECO:0000256" key="1">
    <source>
        <dbReference type="ARBA" id="ARBA00022490"/>
    </source>
</evidence>
<protein>
    <recommendedName>
        <fullName evidence="8">Molybdenum cofactor guanylyltransferase</fullName>
        <shortName evidence="8">MoCo guanylyltransferase</shortName>
        <ecNumber evidence="8">2.7.7.77</ecNumber>
    </recommendedName>
    <alternativeName>
        <fullName evidence="8">GTP:molybdopterin guanylyltransferase</fullName>
    </alternativeName>
    <alternativeName>
        <fullName evidence="8">Mo-MPT guanylyltransferase</fullName>
    </alternativeName>
    <alternativeName>
        <fullName evidence="8">Molybdopterin guanylyltransferase</fullName>
    </alternativeName>
    <alternativeName>
        <fullName evidence="8">Molybdopterin-guanine dinucleotide synthase</fullName>
        <shortName evidence="8">MGD synthase</shortName>
    </alternativeName>
</protein>
<evidence type="ECO:0000256" key="3">
    <source>
        <dbReference type="ARBA" id="ARBA00022723"/>
    </source>
</evidence>
<evidence type="ECO:0000313" key="11">
    <source>
        <dbReference type="Proteomes" id="UP000243793"/>
    </source>
</evidence>
<feature type="binding site" evidence="8">
    <location>
        <position position="100"/>
    </location>
    <ligand>
        <name>Mg(2+)</name>
        <dbReference type="ChEBI" id="CHEBI:18420"/>
    </ligand>
</feature>
<proteinExistence type="inferred from homology"/>
<dbReference type="EMBL" id="CP021376">
    <property type="protein sequence ID" value="ART79090.1"/>
    <property type="molecule type" value="Genomic_DNA"/>
</dbReference>
<evidence type="ECO:0000256" key="7">
    <source>
        <dbReference type="ARBA" id="ARBA00023150"/>
    </source>
</evidence>
<dbReference type="Proteomes" id="UP000243793">
    <property type="component" value="Chromosome"/>
</dbReference>
<comment type="domain">
    <text evidence="8">The N-terminal domain determines nucleotide recognition and specific binding, while the C-terminal domain determines the specific binding to the target protein.</text>
</comment>
<feature type="binding site" evidence="8">
    <location>
        <begin position="12"/>
        <end position="14"/>
    </location>
    <ligand>
        <name>GTP</name>
        <dbReference type="ChEBI" id="CHEBI:37565"/>
    </ligand>
</feature>
<sequence>MLTPSNITAVILAGGEGRRMQGADKGLLLLGQRPLVAHLLERLTPQVSQVLINANRNLERYQAYAPVFKDANTDFAGPLAGMEAGLRHAAHDWVLFIPCDSPLIPNDLAARMASAITDINQIAVVHDGEQLHAATALIHTSLLPSLQHYLDQGERKLRLWYAQHQLIPVDFSDTPSAFTNLNTPASLKALEASQQL</sequence>
<dbReference type="RefSeq" id="WP_086962511.1">
    <property type="nucleotide sequence ID" value="NZ_CP021376.1"/>
</dbReference>
<evidence type="ECO:0000256" key="4">
    <source>
        <dbReference type="ARBA" id="ARBA00022741"/>
    </source>
</evidence>
<feature type="domain" description="MobA-like NTP transferase" evidence="9">
    <location>
        <begin position="9"/>
        <end position="163"/>
    </location>
</feature>
<comment type="cofactor">
    <cofactor evidence="8">
        <name>Mg(2+)</name>
        <dbReference type="ChEBI" id="CHEBI:18420"/>
    </cofactor>
</comment>
<organism evidence="10 11">
    <name type="scientific">Oceanisphaera avium</name>
    <dbReference type="NCBI Taxonomy" id="1903694"/>
    <lineage>
        <taxon>Bacteria</taxon>
        <taxon>Pseudomonadati</taxon>
        <taxon>Pseudomonadota</taxon>
        <taxon>Gammaproteobacteria</taxon>
        <taxon>Aeromonadales</taxon>
        <taxon>Aeromonadaceae</taxon>
        <taxon>Oceanisphaera</taxon>
    </lineage>
</organism>
<dbReference type="CDD" id="cd02503">
    <property type="entry name" value="MobA"/>
    <property type="match status" value="1"/>
</dbReference>
<dbReference type="AlphaFoldDB" id="A0A1Y0CUS0"/>
<dbReference type="InterPro" id="IPR013482">
    <property type="entry name" value="Molybde_CF_guanTrfase"/>
</dbReference>
<dbReference type="PANTHER" id="PTHR19136:SF81">
    <property type="entry name" value="MOLYBDENUM COFACTOR GUANYLYLTRANSFERASE"/>
    <property type="match status" value="1"/>
</dbReference>
<comment type="function">
    <text evidence="8">Transfers a GMP moiety from GTP to Mo-molybdopterin (Mo-MPT) cofactor (Moco or molybdenum cofactor) to form Mo-molybdopterin guanine dinucleotide (Mo-MGD) cofactor.</text>
</comment>
<reference evidence="11" key="1">
    <citation type="submission" date="2017-05" db="EMBL/GenBank/DDBJ databases">
        <authorList>
            <person name="Sung H."/>
        </authorList>
    </citation>
    <scope>NUCLEOTIDE SEQUENCE [LARGE SCALE GENOMIC DNA]</scope>
    <source>
        <strain evidence="11">AMac2203</strain>
    </source>
</reference>
<dbReference type="GO" id="GO:1902758">
    <property type="term" value="P:bis(molybdopterin guanine dinucleotide)molybdenum biosynthetic process"/>
    <property type="evidence" value="ECO:0007669"/>
    <property type="project" value="TreeGrafter"/>
</dbReference>
<dbReference type="SUPFAM" id="SSF53448">
    <property type="entry name" value="Nucleotide-diphospho-sugar transferases"/>
    <property type="match status" value="1"/>
</dbReference>
<keyword evidence="7 8" id="KW-0501">Molybdenum cofactor biosynthesis</keyword>
<keyword evidence="2 8" id="KW-0808">Transferase</keyword>
<keyword evidence="11" id="KW-1185">Reference proteome</keyword>
<dbReference type="InterPro" id="IPR029044">
    <property type="entry name" value="Nucleotide-diphossugar_trans"/>
</dbReference>
<name>A0A1Y0CUS0_9GAMM</name>
<dbReference type="HAMAP" id="MF_00316">
    <property type="entry name" value="MobA"/>
    <property type="match status" value="1"/>
</dbReference>
<keyword evidence="1 8" id="KW-0963">Cytoplasm</keyword>
<dbReference type="Gene3D" id="3.90.550.10">
    <property type="entry name" value="Spore Coat Polysaccharide Biosynthesis Protein SpsA, Chain A"/>
    <property type="match status" value="1"/>
</dbReference>
<dbReference type="NCBIfam" id="TIGR02665">
    <property type="entry name" value="molyb_mobA"/>
    <property type="match status" value="1"/>
</dbReference>
<dbReference type="EC" id="2.7.7.77" evidence="8"/>